<sequence length="480" mass="54077">MTYYLRSPDELPQSRHSAVGAWFFSLRAENFDFLQEAFNFILDGQKRARNDIFIDDKEFITPTMKELELYKDQITRIRSDLAGLLYNQNNVATEASPITTLLENEVGQDLCLMLGHDPSHALGHITCGGSVANVESIWATRNLKFYPLSLKLAIEMSPLKYLAEDPSKFFTFGNTKAEELPKLIENGASFEARLDKALPEDGQESIANFTITDAKVLYQRSMKHQYLSSTYPDKMIFYAYVAQRGTDDTSIFNIDKLLNTSPDIQLNAETINNQQEAEKLVKDSGYWFRLTDVHESVLQPLLQKDNDPKTAYTNPGFEFVPGAQFEFEALRAEKDSPPGSDAKPIFKGKLKLGSSVFADYLMVNADGGADHHDQTEGKAKEALEGQSTANTSAMVAEYPNDLTTMELRNSYQQAKMRDFATHFAEAGVMKAKTIVEDYGRENVAAPKWAVERANDGAKGETRMEMPLMSRTRMYHSYTTH</sequence>
<proteinExistence type="predicted"/>
<name>A0ACC3A0X8_9EURO</name>
<accession>A0ACC3A0X8</accession>
<protein>
    <submittedName>
        <fullName evidence="1">Uncharacterized protein</fullName>
    </submittedName>
</protein>
<reference evidence="1" key="1">
    <citation type="submission" date="2022-10" db="EMBL/GenBank/DDBJ databases">
        <title>Culturing micro-colonial fungi from biological soil crusts in the Mojave desert and describing Neophaeococcomyces mojavensis, and introducing the new genera and species Taxawa tesnikishii.</title>
        <authorList>
            <person name="Kurbessoian T."/>
            <person name="Stajich J.E."/>
        </authorList>
    </citation>
    <scope>NUCLEOTIDE SEQUENCE</scope>
    <source>
        <strain evidence="1">JES_112</strain>
    </source>
</reference>
<evidence type="ECO:0000313" key="1">
    <source>
        <dbReference type="EMBL" id="KAJ9653558.1"/>
    </source>
</evidence>
<evidence type="ECO:0000313" key="2">
    <source>
        <dbReference type="Proteomes" id="UP001172386"/>
    </source>
</evidence>
<organism evidence="1 2">
    <name type="scientific">Neophaeococcomyces mojaviensis</name>
    <dbReference type="NCBI Taxonomy" id="3383035"/>
    <lineage>
        <taxon>Eukaryota</taxon>
        <taxon>Fungi</taxon>
        <taxon>Dikarya</taxon>
        <taxon>Ascomycota</taxon>
        <taxon>Pezizomycotina</taxon>
        <taxon>Eurotiomycetes</taxon>
        <taxon>Chaetothyriomycetidae</taxon>
        <taxon>Chaetothyriales</taxon>
        <taxon>Chaetothyriales incertae sedis</taxon>
        <taxon>Neophaeococcomyces</taxon>
    </lineage>
</organism>
<keyword evidence="2" id="KW-1185">Reference proteome</keyword>
<comment type="caution">
    <text evidence="1">The sequence shown here is derived from an EMBL/GenBank/DDBJ whole genome shotgun (WGS) entry which is preliminary data.</text>
</comment>
<dbReference type="Proteomes" id="UP001172386">
    <property type="component" value="Unassembled WGS sequence"/>
</dbReference>
<gene>
    <name evidence="1" type="ORF">H2198_007278</name>
</gene>
<dbReference type="EMBL" id="JAPDRQ010000150">
    <property type="protein sequence ID" value="KAJ9653558.1"/>
    <property type="molecule type" value="Genomic_DNA"/>
</dbReference>